<organism evidence="3">
    <name type="scientific">Mycobacterium xenopi 4042</name>
    <dbReference type="NCBI Taxonomy" id="1299334"/>
    <lineage>
        <taxon>Bacteria</taxon>
        <taxon>Bacillati</taxon>
        <taxon>Actinomycetota</taxon>
        <taxon>Actinomycetes</taxon>
        <taxon>Mycobacteriales</taxon>
        <taxon>Mycobacteriaceae</taxon>
        <taxon>Mycobacterium</taxon>
    </lineage>
</organism>
<comment type="caution">
    <text evidence="3">The sequence shown here is derived from an EMBL/GenBank/DDBJ whole genome shotgun (WGS) entry which is preliminary data.</text>
</comment>
<evidence type="ECO:0000256" key="1">
    <source>
        <dbReference type="SAM" id="Phobius"/>
    </source>
</evidence>
<accession>X7ZC77</accession>
<keyword evidence="1" id="KW-0472">Membrane</keyword>
<reference evidence="3" key="1">
    <citation type="submission" date="2014-01" db="EMBL/GenBank/DDBJ databases">
        <authorList>
            <person name="Brown-Elliot B."/>
            <person name="Wallace R."/>
            <person name="Lenaerts A."/>
            <person name="Ordway D."/>
            <person name="DeGroote M.A."/>
            <person name="Parker T."/>
            <person name="Sizemore C."/>
            <person name="Tallon L.J."/>
            <person name="Sadzewicz L.K."/>
            <person name="Sengamalay N."/>
            <person name="Fraser C.M."/>
            <person name="Hine E."/>
            <person name="Shefchek K.A."/>
            <person name="Das S.P."/>
            <person name="Tettelin H."/>
        </authorList>
    </citation>
    <scope>NUCLEOTIDE SEQUENCE [LARGE SCALE GENOMIC DNA]</scope>
    <source>
        <strain evidence="3">4042</strain>
    </source>
</reference>
<sequence length="40" mass="4376">MLGLPGWVTQRLWWALLLTVGFWGCCGSLKCSGSAARRHG</sequence>
<evidence type="ECO:0000259" key="2">
    <source>
        <dbReference type="Pfam" id="PF11847"/>
    </source>
</evidence>
<protein>
    <recommendedName>
        <fullName evidence="2">Alpha-(1-&gt;3)-arabinofuranosyltransferase N-terminal GT-C domain-containing protein</fullName>
    </recommendedName>
</protein>
<dbReference type="GO" id="GO:0016740">
    <property type="term" value="F:transferase activity"/>
    <property type="evidence" value="ECO:0007669"/>
    <property type="project" value="InterPro"/>
</dbReference>
<gene>
    <name evidence="3" type="ORF">I553_1165</name>
</gene>
<proteinExistence type="predicted"/>
<keyword evidence="1" id="KW-0812">Transmembrane</keyword>
<feature type="transmembrane region" description="Helical" evidence="1">
    <location>
        <begin position="12"/>
        <end position="29"/>
    </location>
</feature>
<dbReference type="AlphaFoldDB" id="X7ZC77"/>
<keyword evidence="1" id="KW-1133">Transmembrane helix</keyword>
<dbReference type="InterPro" id="IPR021798">
    <property type="entry name" value="AftD_N"/>
</dbReference>
<dbReference type="Pfam" id="PF11847">
    <property type="entry name" value="GT-C_AftD"/>
    <property type="match status" value="1"/>
</dbReference>
<feature type="domain" description="Alpha-(1-&gt;3)-arabinofuranosyltransferase N-terminal GT-C" evidence="2">
    <location>
        <begin position="2"/>
        <end position="26"/>
    </location>
</feature>
<dbReference type="EMBL" id="JAOB01000080">
    <property type="protein sequence ID" value="EUA16190.1"/>
    <property type="molecule type" value="Genomic_DNA"/>
</dbReference>
<name>X7ZC77_MYCXE</name>
<evidence type="ECO:0000313" key="3">
    <source>
        <dbReference type="EMBL" id="EUA16190.1"/>
    </source>
</evidence>